<evidence type="ECO:0000259" key="3">
    <source>
        <dbReference type="Pfam" id="PF17782"/>
    </source>
</evidence>
<dbReference type="Gene3D" id="1.10.10.10">
    <property type="entry name" value="Winged helix-like DNA-binding domain superfamily/Winged helix DNA-binding domain"/>
    <property type="match status" value="1"/>
</dbReference>
<feature type="domain" description="DprA winged helix" evidence="3">
    <location>
        <begin position="231"/>
        <end position="281"/>
    </location>
</feature>
<evidence type="ECO:0000256" key="1">
    <source>
        <dbReference type="ARBA" id="ARBA00006525"/>
    </source>
</evidence>
<dbReference type="GO" id="GO:0009294">
    <property type="term" value="P:DNA-mediated transformation"/>
    <property type="evidence" value="ECO:0007669"/>
    <property type="project" value="InterPro"/>
</dbReference>
<dbReference type="Pfam" id="PF02481">
    <property type="entry name" value="DNA_processg_A"/>
    <property type="match status" value="1"/>
</dbReference>
<dbReference type="EMBL" id="LCJZ01000022">
    <property type="protein sequence ID" value="KKT86647.1"/>
    <property type="molecule type" value="Genomic_DNA"/>
</dbReference>
<dbReference type="Pfam" id="PF17782">
    <property type="entry name" value="WHD_DprA"/>
    <property type="match status" value="1"/>
</dbReference>
<dbReference type="SUPFAM" id="SSF102405">
    <property type="entry name" value="MCP/YpsA-like"/>
    <property type="match status" value="1"/>
</dbReference>
<dbReference type="AlphaFoldDB" id="A0A0G1N0T1"/>
<dbReference type="Proteomes" id="UP000033958">
    <property type="component" value="Unassembled WGS sequence"/>
</dbReference>
<dbReference type="NCBIfam" id="TIGR00732">
    <property type="entry name" value="dprA"/>
    <property type="match status" value="1"/>
</dbReference>
<dbReference type="InterPro" id="IPR036388">
    <property type="entry name" value="WH-like_DNA-bd_sf"/>
</dbReference>
<comment type="similarity">
    <text evidence="1">Belongs to the DprA/Smf family.</text>
</comment>
<organism evidence="4 5">
    <name type="scientific">candidate division Kazan bacterium GW2011_GWB1_45_10</name>
    <dbReference type="NCBI Taxonomy" id="1620411"/>
    <lineage>
        <taxon>Bacteria</taxon>
        <taxon>Bacteria division Kazan-3B-28</taxon>
    </lineage>
</organism>
<reference evidence="4 5" key="1">
    <citation type="journal article" date="2015" name="Nature">
        <title>rRNA introns, odd ribosomes, and small enigmatic genomes across a large radiation of phyla.</title>
        <authorList>
            <person name="Brown C.T."/>
            <person name="Hug L.A."/>
            <person name="Thomas B.C."/>
            <person name="Sharon I."/>
            <person name="Castelle C.J."/>
            <person name="Singh A."/>
            <person name="Wilkins M.J."/>
            <person name="Williams K.H."/>
            <person name="Banfield J.F."/>
        </authorList>
    </citation>
    <scope>NUCLEOTIDE SEQUENCE [LARGE SCALE GENOMIC DNA]</scope>
</reference>
<gene>
    <name evidence="4" type="ORF">VE97_C0022G0003</name>
</gene>
<accession>A0A0G1N0T1</accession>
<feature type="domain" description="Smf/DprA SLOG" evidence="2">
    <location>
        <begin position="8"/>
        <end position="217"/>
    </location>
</feature>
<sequence>MSNQIQQIDFAHPDYPSALKEIADPPPQLFVRGDLAVFKRLAVAIVGSRKPSEYGMRTANFLSSQLSQQLTIISGLAYGIDTIALTEAAKSPHGAIAVIGSGLDRDSFYPSSNWQLAEQIITAGGAVVSEYPEGTPPLKHHFPARNRIIAGLSAGVLVVEAGAKSGALITADLALDYNREVWAVAGNIFIPQATGSNQLLKDGAKFITGAEDILTDLNLVPIGAQVKMPLDLTEPERLIINILKSSPSALSVNEMIGQTQLDTAEISSTLTLMEIKGLVKSATPGKFSC</sequence>
<dbReference type="InterPro" id="IPR003488">
    <property type="entry name" value="DprA"/>
</dbReference>
<dbReference type="InterPro" id="IPR057666">
    <property type="entry name" value="DrpA_SLOG"/>
</dbReference>
<name>A0A0G1N0T1_UNCK3</name>
<evidence type="ECO:0000313" key="5">
    <source>
        <dbReference type="Proteomes" id="UP000033958"/>
    </source>
</evidence>
<evidence type="ECO:0000313" key="4">
    <source>
        <dbReference type="EMBL" id="KKT86647.1"/>
    </source>
</evidence>
<evidence type="ECO:0000259" key="2">
    <source>
        <dbReference type="Pfam" id="PF02481"/>
    </source>
</evidence>
<dbReference type="Gene3D" id="3.40.50.450">
    <property type="match status" value="1"/>
</dbReference>
<comment type="caution">
    <text evidence="4">The sequence shown here is derived from an EMBL/GenBank/DDBJ whole genome shotgun (WGS) entry which is preliminary data.</text>
</comment>
<dbReference type="PATRIC" id="fig|1620411.3.peg.215"/>
<dbReference type="InterPro" id="IPR041614">
    <property type="entry name" value="DprA_WH"/>
</dbReference>
<proteinExistence type="inferred from homology"/>
<dbReference type="PANTHER" id="PTHR43022">
    <property type="entry name" value="PROTEIN SMF"/>
    <property type="match status" value="1"/>
</dbReference>
<protein>
    <submittedName>
        <fullName evidence="4">Protecting protein DprA protein</fullName>
    </submittedName>
</protein>
<dbReference type="PANTHER" id="PTHR43022:SF1">
    <property type="entry name" value="PROTEIN SMF"/>
    <property type="match status" value="1"/>
</dbReference>